<protein>
    <recommendedName>
        <fullName evidence="4">DUF2970 domain-containing protein</fullName>
    </recommendedName>
</protein>
<dbReference type="HOGENOM" id="CLU_2720137_0_0_9"/>
<dbReference type="STRING" id="626523.GCWU000342_00103"/>
<feature type="transmembrane region" description="Helical" evidence="1">
    <location>
        <begin position="48"/>
        <end position="70"/>
    </location>
</feature>
<keyword evidence="1" id="KW-1133">Transmembrane helix</keyword>
<keyword evidence="3" id="KW-1185">Reference proteome</keyword>
<sequence>MLRRECFGRKQERKSDMKIATLLSAILFALIGRFGGNRDKKTRTRREYWDMVAMYAIALGMLVLWFVVLWTL</sequence>
<dbReference type="EMBL" id="ACIP02000001">
    <property type="protein sequence ID" value="EEP28762.1"/>
    <property type="molecule type" value="Genomic_DNA"/>
</dbReference>
<evidence type="ECO:0000313" key="2">
    <source>
        <dbReference type="EMBL" id="EEP28762.1"/>
    </source>
</evidence>
<evidence type="ECO:0008006" key="4">
    <source>
        <dbReference type="Google" id="ProtNLM"/>
    </source>
</evidence>
<comment type="caution">
    <text evidence="2">The sequence shown here is derived from an EMBL/GenBank/DDBJ whole genome shotgun (WGS) entry which is preliminary data.</text>
</comment>
<evidence type="ECO:0000256" key="1">
    <source>
        <dbReference type="SAM" id="Phobius"/>
    </source>
</evidence>
<dbReference type="Proteomes" id="UP000003494">
    <property type="component" value="Unassembled WGS sequence"/>
</dbReference>
<keyword evidence="1" id="KW-0812">Transmembrane</keyword>
<organism evidence="2 3">
    <name type="scientific">Shuttleworthella satelles DSM 14600</name>
    <dbReference type="NCBI Taxonomy" id="626523"/>
    <lineage>
        <taxon>Bacteria</taxon>
        <taxon>Bacillati</taxon>
        <taxon>Bacillota</taxon>
        <taxon>Clostridia</taxon>
        <taxon>Lachnospirales</taxon>
        <taxon>Lachnospiraceae</taxon>
        <taxon>Shuttleworthella</taxon>
    </lineage>
</organism>
<gene>
    <name evidence="2" type="ORF">GCWU000342_00103</name>
</gene>
<dbReference type="AlphaFoldDB" id="C4G7W5"/>
<proteinExistence type="predicted"/>
<evidence type="ECO:0000313" key="3">
    <source>
        <dbReference type="Proteomes" id="UP000003494"/>
    </source>
</evidence>
<reference evidence="2" key="1">
    <citation type="submission" date="2009-04" db="EMBL/GenBank/DDBJ databases">
        <authorList>
            <person name="Weinstock G."/>
            <person name="Sodergren E."/>
            <person name="Clifton S."/>
            <person name="Fulton L."/>
            <person name="Fulton B."/>
            <person name="Courtney L."/>
            <person name="Fronick C."/>
            <person name="Harrison M."/>
            <person name="Strong C."/>
            <person name="Farmer C."/>
            <person name="Delahaunty K."/>
            <person name="Markovic C."/>
            <person name="Hall O."/>
            <person name="Minx P."/>
            <person name="Tomlinson C."/>
            <person name="Mitreva M."/>
            <person name="Nelson J."/>
            <person name="Hou S."/>
            <person name="Wollam A."/>
            <person name="Pepin K.H."/>
            <person name="Johnson M."/>
            <person name="Bhonagiri V."/>
            <person name="Nash W.E."/>
            <person name="Warren W."/>
            <person name="Chinwalla A."/>
            <person name="Mardis E.R."/>
            <person name="Wilson R.K."/>
        </authorList>
    </citation>
    <scope>NUCLEOTIDE SEQUENCE [LARGE SCALE GENOMIC DNA]</scope>
    <source>
        <strain evidence="2">DSM 14600</strain>
    </source>
</reference>
<name>C4G7W5_9FIRM</name>
<accession>C4G7W5</accession>
<keyword evidence="1" id="KW-0472">Membrane</keyword>
<feature type="transmembrane region" description="Helical" evidence="1">
    <location>
        <begin position="19"/>
        <end position="36"/>
    </location>
</feature>